<evidence type="ECO:0000256" key="4">
    <source>
        <dbReference type="ARBA" id="ARBA00022692"/>
    </source>
</evidence>
<sequence>MGVGGIQEGIGVTSAADQLGDAQTGSAESGGPGSGSRRSEASTSHRIRSVLSIRAFRRLWGVTYLCSMGDWLSMLALSGLVGKLTEGYQWQTFAFSGVVFTQLLPGVLFAPVGGVLADRFDRRKVMVTADLLRCALLLSIALVGSVQWLFAANFLVGCCAMLWIPAKESGVPNLLRRSDQVETANQLGLVMTYGISVVSGAGLYSLVSSIPGALNLKGAEFSIAIIAVMITGLLYLASAILVATRIPELSGRPAVSRQRRAKEPAERGGFARMFREGLRFAGSTPLTRGLVIGMAGAFAAGGAVVGAARPYAFSLLGGDTAFSMLFVAVFVGLAVGMATAPRLARRLTHSRLFGTAIVAAGLALVVVALAPHLWVALVAVALVGASAGVAFLTGLTIIGSQVEDAIRGRIVAVQQSLMKIVLAAATALAPTLITLVQVRTITVFGHQMIIDGSRPVLLGAGVLAAVVGVVAYRQMDDRRTEPILSDLLAAIRGRPRPSNGLLIAIEGATPADTNAQANRLAAALRAEDRPVLLAHDPELNDIQLNSVLATVPLISPRSHALVAAAVRADMVEQRIRPALDAGTLVVMERYLDTPTAHFSAQGSLDQAELEGLADWATGRLRPDITVLLDRAAPDPVTGPAGLDGVRYHWQVQRLLSEMAAADPERYVVVDAEGTDEEVAARVWAALTPILTQRRPRRPQPTPPPTPPLQSPPPDEAGPVLADTVLTDTARTDTALAGTGPGEPAEPSAGAAGSSGTAGPTGSSGTARVEGV</sequence>
<comment type="function">
    <text evidence="7">Phosphorylation of dTMP to form dTDP in both de novo and salvage pathways of dTTP synthesis.</text>
</comment>
<evidence type="ECO:0000256" key="3">
    <source>
        <dbReference type="ARBA" id="ARBA00022475"/>
    </source>
</evidence>
<keyword evidence="7" id="KW-0808">Transferase</keyword>
<comment type="catalytic activity">
    <reaction evidence="7">
        <text>dTMP + ATP = dTDP + ADP</text>
        <dbReference type="Rhea" id="RHEA:13517"/>
        <dbReference type="ChEBI" id="CHEBI:30616"/>
        <dbReference type="ChEBI" id="CHEBI:58369"/>
        <dbReference type="ChEBI" id="CHEBI:63528"/>
        <dbReference type="ChEBI" id="CHEBI:456216"/>
        <dbReference type="EC" id="2.7.4.9"/>
    </reaction>
</comment>
<keyword evidence="7 11" id="KW-0418">Kinase</keyword>
<dbReference type="GO" id="GO:0005524">
    <property type="term" value="F:ATP binding"/>
    <property type="evidence" value="ECO:0007669"/>
    <property type="project" value="UniProtKB-UniRule"/>
</dbReference>
<protein>
    <recommendedName>
        <fullName evidence="7">Thymidylate kinase</fullName>
        <ecNumber evidence="7">2.7.4.9</ecNumber>
    </recommendedName>
    <alternativeName>
        <fullName evidence="7">dTMP kinase</fullName>
    </alternativeName>
</protein>
<dbReference type="GO" id="GO:0005886">
    <property type="term" value="C:plasma membrane"/>
    <property type="evidence" value="ECO:0007669"/>
    <property type="project" value="UniProtKB-SubCell"/>
</dbReference>
<comment type="caution">
    <text evidence="7">Lacks conserved residue(s) required for the propagation of feature annotation.</text>
</comment>
<dbReference type="HAMAP" id="MF_00165">
    <property type="entry name" value="Thymidylate_kinase"/>
    <property type="match status" value="1"/>
</dbReference>
<comment type="similarity">
    <text evidence="7">Belongs to the thymidylate kinase family.</text>
</comment>
<evidence type="ECO:0000259" key="10">
    <source>
        <dbReference type="PROSITE" id="PS50850"/>
    </source>
</evidence>
<dbReference type="EC" id="2.7.4.9" evidence="7"/>
<keyword evidence="6 9" id="KW-0472">Membrane</keyword>
<dbReference type="InterPro" id="IPR039430">
    <property type="entry name" value="Thymidylate_kin-like_dom"/>
</dbReference>
<feature type="transmembrane region" description="Helical" evidence="9">
    <location>
        <begin position="289"/>
        <end position="308"/>
    </location>
</feature>
<keyword evidence="5 9" id="KW-1133">Transmembrane helix</keyword>
<feature type="transmembrane region" description="Helical" evidence="9">
    <location>
        <begin position="93"/>
        <end position="113"/>
    </location>
</feature>
<feature type="compositionally biased region" description="Pro residues" evidence="8">
    <location>
        <begin position="698"/>
        <end position="715"/>
    </location>
</feature>
<keyword evidence="4 9" id="KW-0812">Transmembrane</keyword>
<keyword evidence="2" id="KW-0813">Transport</keyword>
<dbReference type="CDD" id="cd06173">
    <property type="entry name" value="MFS_MefA_like"/>
    <property type="match status" value="1"/>
</dbReference>
<evidence type="ECO:0000313" key="12">
    <source>
        <dbReference type="Proteomes" id="UP001206128"/>
    </source>
</evidence>
<dbReference type="SUPFAM" id="SSF52540">
    <property type="entry name" value="P-loop containing nucleoside triphosphate hydrolases"/>
    <property type="match status" value="1"/>
</dbReference>
<dbReference type="Pfam" id="PF05977">
    <property type="entry name" value="MFS_3"/>
    <property type="match status" value="1"/>
</dbReference>
<accession>A0AAE3GC11</accession>
<proteinExistence type="inferred from homology"/>
<dbReference type="AlphaFoldDB" id="A0AAE3GC11"/>
<dbReference type="Proteomes" id="UP001206128">
    <property type="component" value="Unassembled WGS sequence"/>
</dbReference>
<dbReference type="Pfam" id="PF02223">
    <property type="entry name" value="Thymidylate_kin"/>
    <property type="match status" value="1"/>
</dbReference>
<evidence type="ECO:0000313" key="11">
    <source>
        <dbReference type="EMBL" id="MCP2164640.1"/>
    </source>
</evidence>
<feature type="region of interest" description="Disordered" evidence="8">
    <location>
        <begin position="21"/>
        <end position="42"/>
    </location>
</feature>
<feature type="transmembrane region" description="Helical" evidence="9">
    <location>
        <begin position="219"/>
        <end position="243"/>
    </location>
</feature>
<keyword evidence="7" id="KW-0547">Nucleotide-binding</keyword>
<dbReference type="EMBL" id="JAMTCK010000003">
    <property type="protein sequence ID" value="MCP2164640.1"/>
    <property type="molecule type" value="Genomic_DNA"/>
</dbReference>
<feature type="transmembrane region" description="Helical" evidence="9">
    <location>
        <begin position="456"/>
        <end position="472"/>
    </location>
</feature>
<feature type="transmembrane region" description="Helical" evidence="9">
    <location>
        <begin position="420"/>
        <end position="444"/>
    </location>
</feature>
<organism evidence="11 12">
    <name type="scientific">Goodfellowiella coeruleoviolacea</name>
    <dbReference type="NCBI Taxonomy" id="334858"/>
    <lineage>
        <taxon>Bacteria</taxon>
        <taxon>Bacillati</taxon>
        <taxon>Actinomycetota</taxon>
        <taxon>Actinomycetes</taxon>
        <taxon>Pseudonocardiales</taxon>
        <taxon>Pseudonocardiaceae</taxon>
        <taxon>Goodfellowiella</taxon>
    </lineage>
</organism>
<dbReference type="InterPro" id="IPR027417">
    <property type="entry name" value="P-loop_NTPase"/>
</dbReference>
<dbReference type="PANTHER" id="PTHR23513:SF9">
    <property type="entry name" value="ENTEROBACTIN EXPORTER ENTS"/>
    <property type="match status" value="1"/>
</dbReference>
<feature type="compositionally biased region" description="Low complexity" evidence="8">
    <location>
        <begin position="720"/>
        <end position="771"/>
    </location>
</feature>
<dbReference type="PROSITE" id="PS50850">
    <property type="entry name" value="MFS"/>
    <property type="match status" value="1"/>
</dbReference>
<dbReference type="GO" id="GO:0006235">
    <property type="term" value="P:dTTP biosynthetic process"/>
    <property type="evidence" value="ECO:0007669"/>
    <property type="project" value="UniProtKB-UniRule"/>
</dbReference>
<keyword evidence="3" id="KW-1003">Cell membrane</keyword>
<feature type="domain" description="Major facilitator superfamily (MFS) profile" evidence="10">
    <location>
        <begin position="47"/>
        <end position="479"/>
    </location>
</feature>
<evidence type="ECO:0000256" key="6">
    <source>
        <dbReference type="ARBA" id="ARBA00023136"/>
    </source>
</evidence>
<dbReference type="GO" id="GO:0022857">
    <property type="term" value="F:transmembrane transporter activity"/>
    <property type="evidence" value="ECO:0007669"/>
    <property type="project" value="InterPro"/>
</dbReference>
<evidence type="ECO:0000256" key="8">
    <source>
        <dbReference type="SAM" id="MobiDB-lite"/>
    </source>
</evidence>
<feature type="region of interest" description="Disordered" evidence="8">
    <location>
        <begin position="690"/>
        <end position="771"/>
    </location>
</feature>
<evidence type="ECO:0000256" key="2">
    <source>
        <dbReference type="ARBA" id="ARBA00022448"/>
    </source>
</evidence>
<comment type="subcellular location">
    <subcellularLocation>
        <location evidence="1">Cell inner membrane</location>
        <topology evidence="1">Multi-pass membrane protein</topology>
    </subcellularLocation>
</comment>
<evidence type="ECO:0000256" key="7">
    <source>
        <dbReference type="HAMAP-Rule" id="MF_00165"/>
    </source>
</evidence>
<gene>
    <name evidence="7" type="primary">tmk</name>
    <name evidence="11" type="ORF">LX83_001480</name>
</gene>
<evidence type="ECO:0000256" key="9">
    <source>
        <dbReference type="SAM" id="Phobius"/>
    </source>
</evidence>
<dbReference type="Gene3D" id="1.20.1250.20">
    <property type="entry name" value="MFS general substrate transporter like domains"/>
    <property type="match status" value="1"/>
</dbReference>
<evidence type="ECO:0000256" key="1">
    <source>
        <dbReference type="ARBA" id="ARBA00004429"/>
    </source>
</evidence>
<dbReference type="GO" id="GO:0004798">
    <property type="term" value="F:dTMP kinase activity"/>
    <property type="evidence" value="ECO:0007669"/>
    <property type="project" value="UniProtKB-UniRule"/>
</dbReference>
<feature type="transmembrane region" description="Helical" evidence="9">
    <location>
        <begin position="320"/>
        <end position="340"/>
    </location>
</feature>
<dbReference type="CDD" id="cd01672">
    <property type="entry name" value="TMPK"/>
    <property type="match status" value="1"/>
</dbReference>
<dbReference type="SUPFAM" id="SSF103473">
    <property type="entry name" value="MFS general substrate transporter"/>
    <property type="match status" value="1"/>
</dbReference>
<dbReference type="InterPro" id="IPR010290">
    <property type="entry name" value="TM_effector"/>
</dbReference>
<dbReference type="InterPro" id="IPR020846">
    <property type="entry name" value="MFS_dom"/>
</dbReference>
<dbReference type="InterPro" id="IPR036259">
    <property type="entry name" value="MFS_trans_sf"/>
</dbReference>
<dbReference type="InterPro" id="IPR018094">
    <property type="entry name" value="Thymidylate_kinase"/>
</dbReference>
<feature type="transmembrane region" description="Helical" evidence="9">
    <location>
        <begin position="187"/>
        <end position="207"/>
    </location>
</feature>
<dbReference type="GO" id="GO:0006233">
    <property type="term" value="P:dTDP biosynthetic process"/>
    <property type="evidence" value="ECO:0007669"/>
    <property type="project" value="InterPro"/>
</dbReference>
<name>A0AAE3GC11_9PSEU</name>
<evidence type="ECO:0000256" key="5">
    <source>
        <dbReference type="ARBA" id="ARBA00022989"/>
    </source>
</evidence>
<comment type="caution">
    <text evidence="11">The sequence shown here is derived from an EMBL/GenBank/DDBJ whole genome shotgun (WGS) entry which is preliminary data.</text>
</comment>
<feature type="transmembrane region" description="Helical" evidence="9">
    <location>
        <begin position="59"/>
        <end position="81"/>
    </location>
</feature>
<feature type="transmembrane region" description="Helical" evidence="9">
    <location>
        <begin position="352"/>
        <end position="370"/>
    </location>
</feature>
<dbReference type="PANTHER" id="PTHR23513">
    <property type="entry name" value="INTEGRAL MEMBRANE EFFLUX PROTEIN-RELATED"/>
    <property type="match status" value="1"/>
</dbReference>
<keyword evidence="7" id="KW-0067">ATP-binding</keyword>
<dbReference type="Gene3D" id="3.40.50.300">
    <property type="entry name" value="P-loop containing nucleotide triphosphate hydrolases"/>
    <property type="match status" value="1"/>
</dbReference>
<reference evidence="11" key="1">
    <citation type="submission" date="2022-06" db="EMBL/GenBank/DDBJ databases">
        <title>Genomic Encyclopedia of Archaeal and Bacterial Type Strains, Phase II (KMG-II): from individual species to whole genera.</title>
        <authorList>
            <person name="Goeker M."/>
        </authorList>
    </citation>
    <scope>NUCLEOTIDE SEQUENCE</scope>
    <source>
        <strain evidence="11">DSM 43935</strain>
    </source>
</reference>
<feature type="transmembrane region" description="Helical" evidence="9">
    <location>
        <begin position="376"/>
        <end position="399"/>
    </location>
</feature>
<keyword evidence="12" id="KW-1185">Reference proteome</keyword>
<keyword evidence="7" id="KW-0545">Nucleotide biosynthesis</keyword>